<keyword evidence="3" id="KW-1185">Reference proteome</keyword>
<name>G8R5Z3_OWEHD</name>
<feature type="domain" description="VOC" evidence="1">
    <location>
        <begin position="48"/>
        <end position="173"/>
    </location>
</feature>
<dbReference type="eggNOG" id="COG0346">
    <property type="taxonomic scope" value="Bacteria"/>
</dbReference>
<dbReference type="EMBL" id="CP003156">
    <property type="protein sequence ID" value="AEV31141.1"/>
    <property type="molecule type" value="Genomic_DNA"/>
</dbReference>
<organism evidence="2 3">
    <name type="scientific">Owenweeksia hongkongensis (strain DSM 17368 / CIP 108786 / JCM 12287 / NRRL B-23963 / UST20020801)</name>
    <dbReference type="NCBI Taxonomy" id="926562"/>
    <lineage>
        <taxon>Bacteria</taxon>
        <taxon>Pseudomonadati</taxon>
        <taxon>Bacteroidota</taxon>
        <taxon>Flavobacteriia</taxon>
        <taxon>Flavobacteriales</taxon>
        <taxon>Owenweeksiaceae</taxon>
        <taxon>Owenweeksia</taxon>
    </lineage>
</organism>
<dbReference type="Gene3D" id="3.10.180.10">
    <property type="entry name" value="2,3-Dihydroxybiphenyl 1,2-Dioxygenase, domain 1"/>
    <property type="match status" value="1"/>
</dbReference>
<accession>G8R5Z3</accession>
<gene>
    <name evidence="2" type="ordered locus">Oweho_0119</name>
</gene>
<evidence type="ECO:0000313" key="3">
    <source>
        <dbReference type="Proteomes" id="UP000005631"/>
    </source>
</evidence>
<dbReference type="PROSITE" id="PS51819">
    <property type="entry name" value="VOC"/>
    <property type="match status" value="1"/>
</dbReference>
<dbReference type="KEGG" id="oho:Oweho_0119"/>
<dbReference type="SUPFAM" id="SSF54593">
    <property type="entry name" value="Glyoxalase/Bleomycin resistance protein/Dihydroxybiphenyl dioxygenase"/>
    <property type="match status" value="1"/>
</dbReference>
<dbReference type="PANTHER" id="PTHR34109">
    <property type="entry name" value="BNAUNNG04460D PROTEIN-RELATED"/>
    <property type="match status" value="1"/>
</dbReference>
<dbReference type="CDD" id="cd07264">
    <property type="entry name" value="VOC_like"/>
    <property type="match status" value="1"/>
</dbReference>
<dbReference type="STRING" id="926562.Oweho_0119"/>
<dbReference type="Proteomes" id="UP000005631">
    <property type="component" value="Chromosome"/>
</dbReference>
<sequence>MGVYSNRFWHLINYLAIRKESAFKSVTVLILGFVANSKLSTDNQKSMKYTYTILYVENVTETIEFYEKALGFSRKFITPENDYGELITGETTIAFASTELGNSNFKKGFEKIKNSGKPFGVELAFTTENIETYFQHAIKSGATEFEPLTEKPWGQKVGYLKDNNGFLIEICTPIKPE</sequence>
<dbReference type="InterPro" id="IPR029068">
    <property type="entry name" value="Glyas_Bleomycin-R_OHBP_Dase"/>
</dbReference>
<proteinExistence type="predicted"/>
<evidence type="ECO:0000259" key="1">
    <source>
        <dbReference type="PROSITE" id="PS51819"/>
    </source>
</evidence>
<dbReference type="InterPro" id="IPR037523">
    <property type="entry name" value="VOC_core"/>
</dbReference>
<protein>
    <recommendedName>
        <fullName evidence="1">VOC domain-containing protein</fullName>
    </recommendedName>
</protein>
<evidence type="ECO:0000313" key="2">
    <source>
        <dbReference type="EMBL" id="AEV31141.1"/>
    </source>
</evidence>
<dbReference type="AlphaFoldDB" id="G8R5Z3"/>
<reference evidence="2 3" key="1">
    <citation type="journal article" date="2012" name="Stand. Genomic Sci.">
        <title>Genome sequence of the orange-pigmented seawater bacterium Owenweeksia hongkongensis type strain (UST20020801(T)).</title>
        <authorList>
            <person name="Riedel T."/>
            <person name="Held B."/>
            <person name="Nolan M."/>
            <person name="Lucas S."/>
            <person name="Lapidus A."/>
            <person name="Tice H."/>
            <person name="Del Rio T.G."/>
            <person name="Cheng J.F."/>
            <person name="Han C."/>
            <person name="Tapia R."/>
            <person name="Goodwin L.A."/>
            <person name="Pitluck S."/>
            <person name="Liolios K."/>
            <person name="Mavromatis K."/>
            <person name="Pagani I."/>
            <person name="Ivanova N."/>
            <person name="Mikhailova N."/>
            <person name="Pati A."/>
            <person name="Chen A."/>
            <person name="Palaniappan K."/>
            <person name="Rohde M."/>
            <person name="Tindall B.J."/>
            <person name="Detter J.C."/>
            <person name="Goker M."/>
            <person name="Woyke T."/>
            <person name="Bristow J."/>
            <person name="Eisen J.A."/>
            <person name="Markowitz V."/>
            <person name="Hugenholtz P."/>
            <person name="Klenk H.P."/>
            <person name="Kyrpides N.C."/>
        </authorList>
    </citation>
    <scope>NUCLEOTIDE SEQUENCE</scope>
    <source>
        <strain evidence="3">DSM 17368 / JCM 12287 / NRRL B-23963</strain>
    </source>
</reference>
<dbReference type="Pfam" id="PF00903">
    <property type="entry name" value="Glyoxalase"/>
    <property type="match status" value="1"/>
</dbReference>
<dbReference type="InterPro" id="IPR004360">
    <property type="entry name" value="Glyas_Fos-R_dOase_dom"/>
</dbReference>
<dbReference type="HOGENOM" id="CLU_046006_18_1_10"/>